<evidence type="ECO:0000313" key="3">
    <source>
        <dbReference type="EMBL" id="KAG9333997.1"/>
    </source>
</evidence>
<feature type="compositionally biased region" description="Basic and acidic residues" evidence="1">
    <location>
        <begin position="234"/>
        <end position="256"/>
    </location>
</feature>
<evidence type="ECO:0000313" key="4">
    <source>
        <dbReference type="Proteomes" id="UP000824540"/>
    </source>
</evidence>
<accession>A0A8T2NBY9</accession>
<keyword evidence="2" id="KW-1133">Transmembrane helix</keyword>
<dbReference type="EMBL" id="JAFBMS010000167">
    <property type="protein sequence ID" value="KAG9333997.1"/>
    <property type="molecule type" value="Genomic_DNA"/>
</dbReference>
<gene>
    <name evidence="3" type="ORF">JZ751_009313</name>
</gene>
<name>A0A8T2NBY9_9TELE</name>
<evidence type="ECO:0008006" key="5">
    <source>
        <dbReference type="Google" id="ProtNLM"/>
    </source>
</evidence>
<keyword evidence="4" id="KW-1185">Reference proteome</keyword>
<feature type="region of interest" description="Disordered" evidence="1">
    <location>
        <begin position="231"/>
        <end position="299"/>
    </location>
</feature>
<comment type="caution">
    <text evidence="3">The sequence shown here is derived from an EMBL/GenBank/DDBJ whole genome shotgun (WGS) entry which is preliminary data.</text>
</comment>
<proteinExistence type="predicted"/>
<dbReference type="AlphaFoldDB" id="A0A8T2NBY9"/>
<feature type="region of interest" description="Disordered" evidence="1">
    <location>
        <begin position="101"/>
        <end position="124"/>
    </location>
</feature>
<reference evidence="3" key="1">
    <citation type="thesis" date="2021" institute="BYU ScholarsArchive" country="Provo, UT, USA">
        <title>Applications of and Algorithms for Genome Assembly and Genomic Analyses with an Emphasis on Marine Teleosts.</title>
        <authorList>
            <person name="Pickett B.D."/>
        </authorList>
    </citation>
    <scope>NUCLEOTIDE SEQUENCE</scope>
    <source>
        <strain evidence="3">HI-2016</strain>
    </source>
</reference>
<evidence type="ECO:0000256" key="1">
    <source>
        <dbReference type="SAM" id="MobiDB-lite"/>
    </source>
</evidence>
<dbReference type="Proteomes" id="UP000824540">
    <property type="component" value="Unassembled WGS sequence"/>
</dbReference>
<evidence type="ECO:0000256" key="2">
    <source>
        <dbReference type="SAM" id="Phobius"/>
    </source>
</evidence>
<keyword evidence="2" id="KW-0472">Membrane</keyword>
<keyword evidence="2" id="KW-0812">Transmembrane</keyword>
<dbReference type="OrthoDB" id="16520at2759"/>
<protein>
    <recommendedName>
        <fullName evidence="5">Inactive dipeptidyl peptidase 10</fullName>
    </recommendedName>
</protein>
<feature type="transmembrane region" description="Helical" evidence="2">
    <location>
        <begin position="38"/>
        <end position="60"/>
    </location>
</feature>
<sequence>MCACVHMCVCCSAFTWSHVSLFEQDLGGSGGPPRNWKGIGIAMVVILGVLSLVILSVILLTPDETRLSQLSPLTLEDLETEEFKVHDPCVTWLNGEARTPEIREPPHIKRRKGSSHAAKPPLPPEAGLLHVASNRLWKDGAALTQRDLCGSSLCSSTSLACQREEISQHRVAQISLHRVAQISLHRVAQISLHRVAQISLHRDLKAVKFQVSADQKYILLAYDIRPSWSSARTAEPRSQEVGGREREAHSQTKAREPPATLLQSGAQPAKRGPITGKTCREFNSQTRGGRRRKEGEVEMRKLDEFDDGRSCGEQNSGWFF</sequence>
<organism evidence="3 4">
    <name type="scientific">Albula glossodonta</name>
    <name type="common">roundjaw bonefish</name>
    <dbReference type="NCBI Taxonomy" id="121402"/>
    <lineage>
        <taxon>Eukaryota</taxon>
        <taxon>Metazoa</taxon>
        <taxon>Chordata</taxon>
        <taxon>Craniata</taxon>
        <taxon>Vertebrata</taxon>
        <taxon>Euteleostomi</taxon>
        <taxon>Actinopterygii</taxon>
        <taxon>Neopterygii</taxon>
        <taxon>Teleostei</taxon>
        <taxon>Albuliformes</taxon>
        <taxon>Albulidae</taxon>
        <taxon>Albula</taxon>
    </lineage>
</organism>